<gene>
    <name evidence="3" type="ORF">PAPOLLO_LOCUS15173</name>
</gene>
<dbReference type="Pfam" id="PF13843">
    <property type="entry name" value="DDE_Tnp_1_7"/>
    <property type="match status" value="1"/>
</dbReference>
<dbReference type="Proteomes" id="UP000691718">
    <property type="component" value="Unassembled WGS sequence"/>
</dbReference>
<evidence type="ECO:0000256" key="1">
    <source>
        <dbReference type="SAM" id="Phobius"/>
    </source>
</evidence>
<feature type="transmembrane region" description="Helical" evidence="1">
    <location>
        <begin position="43"/>
        <end position="65"/>
    </location>
</feature>
<keyword evidence="1" id="KW-0812">Transmembrane</keyword>
<keyword evidence="4" id="KW-1185">Reference proteome</keyword>
<dbReference type="EMBL" id="CAJQZP010001027">
    <property type="protein sequence ID" value="CAG5009154.1"/>
    <property type="molecule type" value="Genomic_DNA"/>
</dbReference>
<comment type="caution">
    <text evidence="3">The sequence shown here is derived from an EMBL/GenBank/DDBJ whole genome shotgun (WGS) entry which is preliminary data.</text>
</comment>
<reference evidence="3" key="1">
    <citation type="submission" date="2021-04" db="EMBL/GenBank/DDBJ databases">
        <authorList>
            <person name="Tunstrom K."/>
        </authorList>
    </citation>
    <scope>NUCLEOTIDE SEQUENCE</scope>
</reference>
<dbReference type="OrthoDB" id="123207at2759"/>
<keyword evidence="1" id="KW-1133">Transmembrane helix</keyword>
<evidence type="ECO:0000259" key="2">
    <source>
        <dbReference type="Pfam" id="PF13843"/>
    </source>
</evidence>
<dbReference type="AlphaFoldDB" id="A0A8S3XAR0"/>
<evidence type="ECO:0000313" key="3">
    <source>
        <dbReference type="EMBL" id="CAG5009154.1"/>
    </source>
</evidence>
<name>A0A8S3XAR0_PARAO</name>
<organism evidence="3 4">
    <name type="scientific">Parnassius apollo</name>
    <name type="common">Apollo butterfly</name>
    <name type="synonym">Papilio apollo</name>
    <dbReference type="NCBI Taxonomy" id="110799"/>
    <lineage>
        <taxon>Eukaryota</taxon>
        <taxon>Metazoa</taxon>
        <taxon>Ecdysozoa</taxon>
        <taxon>Arthropoda</taxon>
        <taxon>Hexapoda</taxon>
        <taxon>Insecta</taxon>
        <taxon>Pterygota</taxon>
        <taxon>Neoptera</taxon>
        <taxon>Endopterygota</taxon>
        <taxon>Lepidoptera</taxon>
        <taxon>Glossata</taxon>
        <taxon>Ditrysia</taxon>
        <taxon>Papilionoidea</taxon>
        <taxon>Papilionidae</taxon>
        <taxon>Parnassiinae</taxon>
        <taxon>Parnassini</taxon>
        <taxon>Parnassius</taxon>
        <taxon>Parnassius</taxon>
    </lineage>
</organism>
<evidence type="ECO:0000313" key="4">
    <source>
        <dbReference type="Proteomes" id="UP000691718"/>
    </source>
</evidence>
<keyword evidence="1" id="KW-0472">Membrane</keyword>
<protein>
    <submittedName>
        <fullName evidence="3">(apollo) hypothetical protein</fullName>
    </submittedName>
</protein>
<dbReference type="InterPro" id="IPR029526">
    <property type="entry name" value="PGBD"/>
</dbReference>
<sequence length="144" mass="15813">MVSKNGGGGESSVTVLFMKEIAHAHEFESVSQLSLTLGNMWEIYGHGPVVDSVLSVVFIINVVFVKALECQEKALSEEGLGYKVVLKLTKNVPAGSLVVFDNFFTSIPLIEILYERNIYSVGTVRQGKECQKNPLHKNLGTVKK</sequence>
<proteinExistence type="predicted"/>
<accession>A0A8S3XAR0</accession>
<feature type="domain" description="PiggyBac transposable element-derived protein" evidence="2">
    <location>
        <begin position="59"/>
        <end position="134"/>
    </location>
</feature>